<accession>A0A6B3LDZ2</accession>
<organism evidence="1 2">
    <name type="scientific">Sulfuriroseicoccus oceanibius</name>
    <dbReference type="NCBI Taxonomy" id="2707525"/>
    <lineage>
        <taxon>Bacteria</taxon>
        <taxon>Pseudomonadati</taxon>
        <taxon>Verrucomicrobiota</taxon>
        <taxon>Verrucomicrobiia</taxon>
        <taxon>Verrucomicrobiales</taxon>
        <taxon>Verrucomicrobiaceae</taxon>
        <taxon>Sulfuriroseicoccus</taxon>
    </lineage>
</organism>
<dbReference type="AlphaFoldDB" id="A0A6B3LDZ2"/>
<dbReference type="EMBL" id="CP066776">
    <property type="protein sequence ID" value="QQL45151.1"/>
    <property type="molecule type" value="Genomic_DNA"/>
</dbReference>
<name>A0A6B3LDZ2_9BACT</name>
<dbReference type="Gene3D" id="2.60.40.1190">
    <property type="match status" value="1"/>
</dbReference>
<reference evidence="1 2" key="1">
    <citation type="submission" date="2020-12" db="EMBL/GenBank/DDBJ databases">
        <title>Sulforoseuscoccus oceanibium gen. nov., sp. nov., a representative of the phylum Verrucomicrobia with special cytoplasmic membrane, and proposal of Sulforoseuscoccusaceae fam. nov.</title>
        <authorList>
            <person name="Xi F."/>
        </authorList>
    </citation>
    <scope>NUCLEOTIDE SEQUENCE [LARGE SCALE GENOMIC DNA]</scope>
    <source>
        <strain evidence="1 2">T37</strain>
    </source>
</reference>
<gene>
    <name evidence="1" type="ORF">G3M56_000760</name>
</gene>
<proteinExistence type="predicted"/>
<evidence type="ECO:0000313" key="1">
    <source>
        <dbReference type="EMBL" id="QQL45151.1"/>
    </source>
</evidence>
<protein>
    <recommendedName>
        <fullName evidence="3">Carbohydrate-binding domain-containing protein</fullName>
    </recommendedName>
</protein>
<sequence length="201" mass="21688">MPDAPLSTLLIDRQPGALRPLVTDALGTDHPNADASYALTIEPTDAPSGRRLVFHFSAALPFEAAPGSTCGAFQAELWKHDCAEFFLVNPANGRYLEFNISPTGAWWAASFTAPRQQEAEQHFQNVDCSTTTLDEDKLWAIEFSLPATDIEAVLGAPLEALCGNVTAILQSPDQIFLTAARLGGTQPDFHVPESWLPVVVA</sequence>
<evidence type="ECO:0008006" key="3">
    <source>
        <dbReference type="Google" id="ProtNLM"/>
    </source>
</evidence>
<dbReference type="RefSeq" id="WP_164364947.1">
    <property type="nucleotide sequence ID" value="NZ_CP066776.1"/>
</dbReference>
<keyword evidence="2" id="KW-1185">Reference proteome</keyword>
<evidence type="ECO:0000313" key="2">
    <source>
        <dbReference type="Proteomes" id="UP000475117"/>
    </source>
</evidence>
<dbReference type="KEGG" id="soa:G3M56_000760"/>
<dbReference type="Proteomes" id="UP000475117">
    <property type="component" value="Chromosome"/>
</dbReference>